<dbReference type="PANTHER" id="PTHR32332:SF20">
    <property type="entry name" value="2-NITROPROPANE DIOXYGENASE-LIKE PROTEIN"/>
    <property type="match status" value="1"/>
</dbReference>
<dbReference type="Pfam" id="PF03060">
    <property type="entry name" value="NMO"/>
    <property type="match status" value="1"/>
</dbReference>
<gene>
    <name evidence="4" type="ORF">EF807_02165</name>
</gene>
<dbReference type="InterPro" id="IPR013785">
    <property type="entry name" value="Aldolase_TIM"/>
</dbReference>
<organism evidence="4 5">
    <name type="scientific">Candidatus Methanolliviera hydrocarbonicum</name>
    <dbReference type="NCBI Taxonomy" id="2491085"/>
    <lineage>
        <taxon>Archaea</taxon>
        <taxon>Methanobacteriati</taxon>
        <taxon>Methanobacteriota</taxon>
        <taxon>Candidatus Methanoliparia</taxon>
        <taxon>Candidatus Methanoliparales</taxon>
        <taxon>Candidatus Methanollivieraceae</taxon>
        <taxon>Candidatus Methanolliviera</taxon>
    </lineage>
</organism>
<evidence type="ECO:0000313" key="4">
    <source>
        <dbReference type="EMBL" id="RZN71676.1"/>
    </source>
</evidence>
<name>A0A520KXY7_9EURY</name>
<dbReference type="CDD" id="cd04730">
    <property type="entry name" value="NPD_like"/>
    <property type="match status" value="1"/>
</dbReference>
<dbReference type="PANTHER" id="PTHR32332">
    <property type="entry name" value="2-NITROPROPANE DIOXYGENASE"/>
    <property type="match status" value="1"/>
</dbReference>
<reference evidence="4 5" key="1">
    <citation type="journal article" date="2019" name="Nat. Microbiol.">
        <title>Wide diversity of methane and short-chain alkane metabolisms in uncultured archaea.</title>
        <authorList>
            <person name="Borrel G."/>
            <person name="Adam P.S."/>
            <person name="McKay L.J."/>
            <person name="Chen L.X."/>
            <person name="Sierra-Garcia I.N."/>
            <person name="Sieber C.M."/>
            <person name="Letourneur Q."/>
            <person name="Ghozlane A."/>
            <person name="Andersen G.L."/>
            <person name="Li W.J."/>
            <person name="Hallam S.J."/>
            <person name="Muyzer G."/>
            <person name="de Oliveira V.M."/>
            <person name="Inskeep W.P."/>
            <person name="Banfield J.F."/>
            <person name="Gribaldo S."/>
        </authorList>
    </citation>
    <scope>NUCLEOTIDE SEQUENCE [LARGE SCALE GENOMIC DNA]</scope>
    <source>
        <strain evidence="4">NM1b</strain>
    </source>
</reference>
<evidence type="ECO:0000256" key="3">
    <source>
        <dbReference type="ARBA" id="ARBA00023002"/>
    </source>
</evidence>
<dbReference type="InterPro" id="IPR004136">
    <property type="entry name" value="NMO"/>
</dbReference>
<proteinExistence type="predicted"/>
<dbReference type="Gene3D" id="3.20.20.70">
    <property type="entry name" value="Aldolase class I"/>
    <property type="match status" value="1"/>
</dbReference>
<keyword evidence="3" id="KW-0560">Oxidoreductase</keyword>
<comment type="caution">
    <text evidence="4">The sequence shown here is derived from an EMBL/GenBank/DDBJ whole genome shotgun (WGS) entry which is preliminary data.</text>
</comment>
<evidence type="ECO:0000256" key="2">
    <source>
        <dbReference type="ARBA" id="ARBA00022643"/>
    </source>
</evidence>
<protein>
    <submittedName>
        <fullName evidence="4">Uncharacterized protein</fullName>
    </submittedName>
</protein>
<keyword evidence="1" id="KW-0285">Flavoprotein</keyword>
<dbReference type="SUPFAM" id="SSF51412">
    <property type="entry name" value="Inosine monophosphate dehydrogenase (IMPDH)"/>
    <property type="match status" value="1"/>
</dbReference>
<evidence type="ECO:0000313" key="5">
    <source>
        <dbReference type="Proteomes" id="UP000320766"/>
    </source>
</evidence>
<dbReference type="GO" id="GO:0018580">
    <property type="term" value="F:nitronate monooxygenase activity"/>
    <property type="evidence" value="ECO:0007669"/>
    <property type="project" value="InterPro"/>
</dbReference>
<evidence type="ECO:0000256" key="1">
    <source>
        <dbReference type="ARBA" id="ARBA00022630"/>
    </source>
</evidence>
<dbReference type="Proteomes" id="UP000320766">
    <property type="component" value="Unassembled WGS sequence"/>
</dbReference>
<dbReference type="EMBL" id="RXIL01000037">
    <property type="protein sequence ID" value="RZN71676.1"/>
    <property type="molecule type" value="Genomic_DNA"/>
</dbReference>
<sequence>MIKTELCDMLGIKYPIIQAAMGPATTKKLAVAVSDAGCMGIISHTADLKAMMEGKNMPDDVMRDHIRYVADHCEGNFGCNVRVARLQFDAPSVVDAIIDEAMNNPKVRGRLKLVTTSAGDPNMPSEKFKESGVKEETGLKHFQVVASEYMAKKAEKAGCDGVIAMGHEAGGHIAYSDVNTVVLTPEVVDAVKIPVVATGGICDGRGVAAALLLGAVGAQIGTRFIVTRECDFNEEYKNKILESEDTSTVATGGAVGPIRLIRNPYSEKDQINEAKAIVEGTEKGWSVEKSRRTMLDPANFDFEAADAYGFAEEVGDVEGGPLFAGEVAGRIHDIPTVKELIERIMDEAEEIIKILPGRVIV</sequence>
<accession>A0A520KXY7</accession>
<dbReference type="AlphaFoldDB" id="A0A520KXY7"/>
<keyword evidence="2" id="KW-0288">FMN</keyword>